<dbReference type="AlphaFoldDB" id="A0A4Y2STF9"/>
<gene>
    <name evidence="1" type="ORF">AVEN_191439_1</name>
</gene>
<evidence type="ECO:0000313" key="1">
    <source>
        <dbReference type="EMBL" id="GBN90933.1"/>
    </source>
</evidence>
<protein>
    <submittedName>
        <fullName evidence="1">Uncharacterized protein</fullName>
    </submittedName>
</protein>
<organism evidence="1 2">
    <name type="scientific">Araneus ventricosus</name>
    <name type="common">Orbweaver spider</name>
    <name type="synonym">Epeira ventricosa</name>
    <dbReference type="NCBI Taxonomy" id="182803"/>
    <lineage>
        <taxon>Eukaryota</taxon>
        <taxon>Metazoa</taxon>
        <taxon>Ecdysozoa</taxon>
        <taxon>Arthropoda</taxon>
        <taxon>Chelicerata</taxon>
        <taxon>Arachnida</taxon>
        <taxon>Araneae</taxon>
        <taxon>Araneomorphae</taxon>
        <taxon>Entelegynae</taxon>
        <taxon>Araneoidea</taxon>
        <taxon>Araneidae</taxon>
        <taxon>Araneus</taxon>
    </lineage>
</organism>
<proteinExistence type="predicted"/>
<dbReference type="Proteomes" id="UP000499080">
    <property type="component" value="Unassembled WGS sequence"/>
</dbReference>
<dbReference type="EMBL" id="BGPR01023625">
    <property type="protein sequence ID" value="GBN90933.1"/>
    <property type="molecule type" value="Genomic_DNA"/>
</dbReference>
<keyword evidence="2" id="KW-1185">Reference proteome</keyword>
<name>A0A4Y2STF9_ARAVE</name>
<accession>A0A4Y2STF9</accession>
<sequence>MRVDRGFWAGPESICIFETQMRQESRYRRLLNISNTTTRTRDTRLTLSKTFHDDERYMAQNGYVESVICRKPSLKFINLASGTSSAVTQNFKYFSV</sequence>
<comment type="caution">
    <text evidence="1">The sequence shown here is derived from an EMBL/GenBank/DDBJ whole genome shotgun (WGS) entry which is preliminary data.</text>
</comment>
<evidence type="ECO:0000313" key="2">
    <source>
        <dbReference type="Proteomes" id="UP000499080"/>
    </source>
</evidence>
<reference evidence="1 2" key="1">
    <citation type="journal article" date="2019" name="Sci. Rep.">
        <title>Orb-weaving spider Araneus ventricosus genome elucidates the spidroin gene catalogue.</title>
        <authorList>
            <person name="Kono N."/>
            <person name="Nakamura H."/>
            <person name="Ohtoshi R."/>
            <person name="Moran D.A.P."/>
            <person name="Shinohara A."/>
            <person name="Yoshida Y."/>
            <person name="Fujiwara M."/>
            <person name="Mori M."/>
            <person name="Tomita M."/>
            <person name="Arakawa K."/>
        </authorList>
    </citation>
    <scope>NUCLEOTIDE SEQUENCE [LARGE SCALE GENOMIC DNA]</scope>
</reference>